<keyword evidence="1" id="KW-0472">Membrane</keyword>
<reference evidence="2 3" key="1">
    <citation type="journal article" date="2012" name="Int. J. Syst. Evol. Microbiol.">
        <title>Vibrio caribbeanicus sp. nov., isolated from the marine sponge Scleritoderma cyanea.</title>
        <authorList>
            <person name="Hoffmann M."/>
            <person name="Monday S.R."/>
            <person name="Allard M.W."/>
            <person name="Strain E.A."/>
            <person name="Whittaker P."/>
            <person name="Naum M."/>
            <person name="McCarthy P.J."/>
            <person name="Lopez J.V."/>
            <person name="Fischer M."/>
            <person name="Brown E.W."/>
        </authorList>
    </citation>
    <scope>NUCLEOTIDE SEQUENCE [LARGE SCALE GENOMIC DNA]</scope>
    <source>
        <strain evidence="2 3">ATCC 700023</strain>
    </source>
</reference>
<evidence type="ECO:0000313" key="3">
    <source>
        <dbReference type="Proteomes" id="UP000004605"/>
    </source>
</evidence>
<dbReference type="Proteomes" id="UP000004605">
    <property type="component" value="Unassembled WGS sequence"/>
</dbReference>
<evidence type="ECO:0000313" key="2">
    <source>
        <dbReference type="EMBL" id="EGU41682.1"/>
    </source>
</evidence>
<comment type="caution">
    <text evidence="2">The sequence shown here is derived from an EMBL/GenBank/DDBJ whole genome shotgun (WGS) entry which is preliminary data.</text>
</comment>
<dbReference type="OrthoDB" id="5918883at2"/>
<accession>F9S1H6</accession>
<keyword evidence="3" id="KW-1185">Reference proteome</keyword>
<evidence type="ECO:0000256" key="1">
    <source>
        <dbReference type="SAM" id="Phobius"/>
    </source>
</evidence>
<protein>
    <submittedName>
        <fullName evidence="2">MSHA biogenesis protein MshF</fullName>
    </submittedName>
</protein>
<feature type="transmembrane region" description="Helical" evidence="1">
    <location>
        <begin position="16"/>
        <end position="34"/>
    </location>
</feature>
<organism evidence="2 3">
    <name type="scientific">Vibrio ichthyoenteri ATCC 700023</name>
    <dbReference type="NCBI Taxonomy" id="870968"/>
    <lineage>
        <taxon>Bacteria</taxon>
        <taxon>Pseudomonadati</taxon>
        <taxon>Pseudomonadota</taxon>
        <taxon>Gammaproteobacteria</taxon>
        <taxon>Vibrionales</taxon>
        <taxon>Vibrionaceae</taxon>
        <taxon>Vibrio</taxon>
    </lineage>
</organism>
<name>F9S1H6_9VIBR</name>
<sequence>MPLKGSLLANLDRSRWVVWLMVLLAILLAFIWSWQKVEQEASDTALTVASKRIVERANYYKQQWLLSGQPQQLTIEGRPLIFTHSGWVIPQKSANKTVCDDWLDVLYQERKVLESLPEKIIDNSDALGFQCEYSYSREHAIYVQLKNNKFSVSVSFSSEYVF</sequence>
<proteinExistence type="predicted"/>
<gene>
    <name evidence="2" type="ORF">VII00023_16906</name>
</gene>
<keyword evidence="1" id="KW-0812">Transmembrane</keyword>
<keyword evidence="1" id="KW-1133">Transmembrane helix</keyword>
<dbReference type="EMBL" id="AFWF01000107">
    <property type="protein sequence ID" value="EGU41682.1"/>
    <property type="molecule type" value="Genomic_DNA"/>
</dbReference>
<dbReference type="AlphaFoldDB" id="F9S1H6"/>
<dbReference type="RefSeq" id="WP_006711946.1">
    <property type="nucleotide sequence ID" value="NZ_AFWF01000107.1"/>
</dbReference>